<feature type="non-terminal residue" evidence="1">
    <location>
        <position position="126"/>
    </location>
</feature>
<dbReference type="Proteomes" id="UP001153678">
    <property type="component" value="Unassembled WGS sequence"/>
</dbReference>
<accession>A0A9W4T803</accession>
<protein>
    <submittedName>
        <fullName evidence="1">7904_t:CDS:1</fullName>
    </submittedName>
</protein>
<evidence type="ECO:0000313" key="1">
    <source>
        <dbReference type="EMBL" id="CAI2197453.1"/>
    </source>
</evidence>
<proteinExistence type="predicted"/>
<keyword evidence="2" id="KW-1185">Reference proteome</keyword>
<sequence>MINSLSRRYMHSDATKLSSANYKDIIQYQDMKFKPLDQLRKRFHVLTSCLYQIWREQEVGRVEWNYSAVPLYYSNTNIIDRQDISKTLSECNIITEKSPKGLKSEELHAFYKNEAKRDEKIKADIS</sequence>
<dbReference type="OrthoDB" id="2422732at2759"/>
<dbReference type="EMBL" id="CAMKVN010016310">
    <property type="protein sequence ID" value="CAI2197453.1"/>
    <property type="molecule type" value="Genomic_DNA"/>
</dbReference>
<comment type="caution">
    <text evidence="1">The sequence shown here is derived from an EMBL/GenBank/DDBJ whole genome shotgun (WGS) entry which is preliminary data.</text>
</comment>
<organism evidence="1 2">
    <name type="scientific">Funneliformis geosporum</name>
    <dbReference type="NCBI Taxonomy" id="1117311"/>
    <lineage>
        <taxon>Eukaryota</taxon>
        <taxon>Fungi</taxon>
        <taxon>Fungi incertae sedis</taxon>
        <taxon>Mucoromycota</taxon>
        <taxon>Glomeromycotina</taxon>
        <taxon>Glomeromycetes</taxon>
        <taxon>Glomerales</taxon>
        <taxon>Glomeraceae</taxon>
        <taxon>Funneliformis</taxon>
    </lineage>
</organism>
<evidence type="ECO:0000313" key="2">
    <source>
        <dbReference type="Proteomes" id="UP001153678"/>
    </source>
</evidence>
<gene>
    <name evidence="1" type="ORF">FWILDA_LOCUS18085</name>
</gene>
<reference evidence="1" key="1">
    <citation type="submission" date="2022-08" db="EMBL/GenBank/DDBJ databases">
        <authorList>
            <person name="Kallberg Y."/>
            <person name="Tangrot J."/>
            <person name="Rosling A."/>
        </authorList>
    </citation>
    <scope>NUCLEOTIDE SEQUENCE</scope>
    <source>
        <strain evidence="1">Wild A</strain>
    </source>
</reference>
<name>A0A9W4T803_9GLOM</name>
<dbReference type="AlphaFoldDB" id="A0A9W4T803"/>